<name>D6PLG5_9ZZZZ</name>
<organism evidence="1">
    <name type="scientific">uncultured organism MedDCM-OCT-S11-C359</name>
    <dbReference type="NCBI Taxonomy" id="743661"/>
    <lineage>
        <taxon>unclassified sequences</taxon>
        <taxon>environmental samples</taxon>
    </lineage>
</organism>
<evidence type="ECO:0000313" key="1">
    <source>
        <dbReference type="EMBL" id="ADD96566.1"/>
    </source>
</evidence>
<accession>D6PLG5</accession>
<dbReference type="EMBL" id="GU943148">
    <property type="protein sequence ID" value="ADD96566.1"/>
    <property type="molecule type" value="Genomic_DNA"/>
</dbReference>
<protein>
    <submittedName>
        <fullName evidence="1">Uncharacterized protein</fullName>
    </submittedName>
</protein>
<sequence>MKRVASIPTIALEVWAKEYDPYGDGNWFALPKEVQSKILKLKLNSNEFKYFRTAEGRI</sequence>
<reference evidence="1" key="1">
    <citation type="journal article" date="2010" name="ISME J.">
        <title>Metagenome of the Mediterranean deep chlorophyll maximum studied by direct and fosmid library 454 pyrosequencing.</title>
        <authorList>
            <person name="Ghai R."/>
            <person name="Martin-Cuadrado A.B."/>
            <person name="Molto A.G."/>
            <person name="Heredia I.G."/>
            <person name="Cabrera R."/>
            <person name="Martin J."/>
            <person name="Verdu M."/>
            <person name="Deschamps P."/>
            <person name="Moreira D."/>
            <person name="Lopez-Garcia P."/>
            <person name="Mira A."/>
            <person name="Rodriguez-Valera F."/>
        </authorList>
    </citation>
    <scope>NUCLEOTIDE SEQUENCE</scope>
</reference>
<proteinExistence type="predicted"/>
<dbReference type="AlphaFoldDB" id="D6PLG5"/>